<keyword evidence="5" id="KW-0560">Oxidoreductase</keyword>
<accession>A0A932CMA0</accession>
<evidence type="ECO:0000256" key="7">
    <source>
        <dbReference type="ARBA" id="ARBA00023014"/>
    </source>
</evidence>
<comment type="caution">
    <text evidence="9">The sequence shown here is derived from an EMBL/GenBank/DDBJ whole genome shotgun (WGS) entry which is preliminary data.</text>
</comment>
<evidence type="ECO:0000313" key="10">
    <source>
        <dbReference type="Proteomes" id="UP000769766"/>
    </source>
</evidence>
<protein>
    <submittedName>
        <fullName evidence="9">Molybdopterin-dependent oxidoreductase</fullName>
    </submittedName>
</protein>
<dbReference type="PROSITE" id="PS51669">
    <property type="entry name" value="4FE4S_MOW_BIS_MGD"/>
    <property type="match status" value="1"/>
</dbReference>
<keyword evidence="4" id="KW-0732">Signal</keyword>
<feature type="domain" description="4Fe-4S Mo/W bis-MGD-type" evidence="8">
    <location>
        <begin position="4"/>
        <end position="60"/>
    </location>
</feature>
<dbReference type="PANTHER" id="PTHR43742">
    <property type="entry name" value="TRIMETHYLAMINE-N-OXIDE REDUCTASE"/>
    <property type="match status" value="1"/>
</dbReference>
<dbReference type="EMBL" id="JACPRF010000079">
    <property type="protein sequence ID" value="MBI2875769.1"/>
    <property type="molecule type" value="Genomic_DNA"/>
</dbReference>
<dbReference type="Gene3D" id="3.30.200.210">
    <property type="match status" value="1"/>
</dbReference>
<dbReference type="InterPro" id="IPR006656">
    <property type="entry name" value="Mopterin_OxRdtase"/>
</dbReference>
<dbReference type="SUPFAM" id="SSF53706">
    <property type="entry name" value="Formate dehydrogenase/DMSO reductase, domains 1-3"/>
    <property type="match status" value="1"/>
</dbReference>
<evidence type="ECO:0000256" key="6">
    <source>
        <dbReference type="ARBA" id="ARBA00023004"/>
    </source>
</evidence>
<dbReference type="AlphaFoldDB" id="A0A932CMA0"/>
<evidence type="ECO:0000256" key="1">
    <source>
        <dbReference type="ARBA" id="ARBA00022485"/>
    </source>
</evidence>
<dbReference type="GO" id="GO:0046872">
    <property type="term" value="F:metal ion binding"/>
    <property type="evidence" value="ECO:0007669"/>
    <property type="project" value="UniProtKB-KW"/>
</dbReference>
<keyword evidence="1" id="KW-0004">4Fe-4S</keyword>
<dbReference type="Pfam" id="PF04879">
    <property type="entry name" value="Molybdop_Fe4S4"/>
    <property type="match status" value="1"/>
</dbReference>
<sequence>MPEDLWIPSACNLCYSNCGIKVHRVDGTVVKIEGNTDNPVPAGRICGKGQAGVMLLYDPDRVNYPLKRTNPQKGIGIDPQWQQISWEEAQDLLTEKMGQAMARDPRSIIFNMSAVDAWPFGFVFGLMASFKTPNWCISGAGSHCGNGEHVMAAVLHAAIQTQVDYDLCNYLLVFGCGSGSGAYYNATLSLQKIAEAKSRGMRIVVFDPLLSPSAERADEWVPIKPGTDAYAALAMMNVLINELGLCDAEHIARHTNGPYLIGPDGKYIRDKESKKPLVWDPAIGQARPFDAEGAGEPTLLGSYTVEGVACRPAFQVLKDHVRQYTPEGAEK</sequence>
<dbReference type="GO" id="GO:0051539">
    <property type="term" value="F:4 iron, 4 sulfur cluster binding"/>
    <property type="evidence" value="ECO:0007669"/>
    <property type="project" value="UniProtKB-KW"/>
</dbReference>
<organism evidence="9 10">
    <name type="scientific">Tectimicrobiota bacterium</name>
    <dbReference type="NCBI Taxonomy" id="2528274"/>
    <lineage>
        <taxon>Bacteria</taxon>
        <taxon>Pseudomonadati</taxon>
        <taxon>Nitrospinota/Tectimicrobiota group</taxon>
        <taxon>Candidatus Tectimicrobiota</taxon>
    </lineage>
</organism>
<evidence type="ECO:0000313" key="9">
    <source>
        <dbReference type="EMBL" id="MBI2875769.1"/>
    </source>
</evidence>
<dbReference type="InterPro" id="IPR006963">
    <property type="entry name" value="Mopterin_OxRdtase_4Fe-4S_dom"/>
</dbReference>
<keyword evidence="3" id="KW-0479">Metal-binding</keyword>
<dbReference type="InterPro" id="IPR050612">
    <property type="entry name" value="Prok_Mopterin_Oxidored"/>
</dbReference>
<dbReference type="Pfam" id="PF00384">
    <property type="entry name" value="Molybdopterin"/>
    <property type="match status" value="1"/>
</dbReference>
<evidence type="ECO:0000259" key="8">
    <source>
        <dbReference type="PROSITE" id="PS51669"/>
    </source>
</evidence>
<evidence type="ECO:0000256" key="3">
    <source>
        <dbReference type="ARBA" id="ARBA00022723"/>
    </source>
</evidence>
<keyword evidence="2" id="KW-0500">Molybdenum</keyword>
<evidence type="ECO:0000256" key="4">
    <source>
        <dbReference type="ARBA" id="ARBA00022729"/>
    </source>
</evidence>
<proteinExistence type="predicted"/>
<evidence type="ECO:0000256" key="5">
    <source>
        <dbReference type="ARBA" id="ARBA00023002"/>
    </source>
</evidence>
<name>A0A932CMA0_UNCTE</name>
<reference evidence="9" key="1">
    <citation type="submission" date="2020-07" db="EMBL/GenBank/DDBJ databases">
        <title>Huge and variable diversity of episymbiotic CPR bacteria and DPANN archaea in groundwater ecosystems.</title>
        <authorList>
            <person name="He C.Y."/>
            <person name="Keren R."/>
            <person name="Whittaker M."/>
            <person name="Farag I.F."/>
            <person name="Doudna J."/>
            <person name="Cate J.H.D."/>
            <person name="Banfield J.F."/>
        </authorList>
    </citation>
    <scope>NUCLEOTIDE SEQUENCE</scope>
    <source>
        <strain evidence="9">NC_groundwater_672_Ag_B-0.1um_62_36</strain>
    </source>
</reference>
<keyword evidence="6" id="KW-0408">Iron</keyword>
<dbReference type="GO" id="GO:0016491">
    <property type="term" value="F:oxidoreductase activity"/>
    <property type="evidence" value="ECO:0007669"/>
    <property type="project" value="UniProtKB-KW"/>
</dbReference>
<dbReference type="Gene3D" id="3.40.228.10">
    <property type="entry name" value="Dimethylsulfoxide Reductase, domain 2"/>
    <property type="match status" value="1"/>
</dbReference>
<dbReference type="PANTHER" id="PTHR43742:SF9">
    <property type="entry name" value="TETRATHIONATE REDUCTASE SUBUNIT A"/>
    <property type="match status" value="1"/>
</dbReference>
<dbReference type="Proteomes" id="UP000769766">
    <property type="component" value="Unassembled WGS sequence"/>
</dbReference>
<keyword evidence="7" id="KW-0411">Iron-sulfur</keyword>
<feature type="non-terminal residue" evidence="9">
    <location>
        <position position="331"/>
    </location>
</feature>
<gene>
    <name evidence="9" type="ORF">HYY20_02685</name>
</gene>
<evidence type="ECO:0000256" key="2">
    <source>
        <dbReference type="ARBA" id="ARBA00022505"/>
    </source>
</evidence>
<dbReference type="SMART" id="SM00926">
    <property type="entry name" value="Molybdop_Fe4S4"/>
    <property type="match status" value="1"/>
</dbReference>